<gene>
    <name evidence="1" type="ORF">VB776_20590</name>
</gene>
<evidence type="ECO:0000313" key="1">
    <source>
        <dbReference type="EMBL" id="MEA5405348.1"/>
    </source>
</evidence>
<reference evidence="1 2" key="1">
    <citation type="submission" date="2023-12" db="EMBL/GenBank/DDBJ databases">
        <title>Novel species of the genus Arcicella isolated from rivers.</title>
        <authorList>
            <person name="Lu H."/>
        </authorList>
    </citation>
    <scope>NUCLEOTIDE SEQUENCE [LARGE SCALE GENOMIC DNA]</scope>
    <source>
        <strain evidence="1 2">DC2W</strain>
    </source>
</reference>
<name>A0ABU5SAW0_9BACT</name>
<organism evidence="1 2">
    <name type="scientific">Arcicella gelida</name>
    <dbReference type="NCBI Taxonomy" id="2984195"/>
    <lineage>
        <taxon>Bacteria</taxon>
        <taxon>Pseudomonadati</taxon>
        <taxon>Bacteroidota</taxon>
        <taxon>Cytophagia</taxon>
        <taxon>Cytophagales</taxon>
        <taxon>Flectobacillaceae</taxon>
        <taxon>Arcicella</taxon>
    </lineage>
</organism>
<sequence>MKLILCTFFIIFCFLVPTKNLDQLTINKVQVIGSHNSYKVAIDSKLFQLLQRNNDSDLSGLEYSHPPISSQLDLGLRNLEIDVYSDSLGGKYANPMGLKLVKNQAPFDTEKQMLMPGFKVFHVQDIDFRSHHPLFKDYLIELKNWSDKNPNHEPIYITINAKDDEIKKAGFVVPEKFTAKTFDALEEVLKKYLSTSKIIKPSDIQGHYSTLENAVQKFNWPKLKDARGKFIFILDEQDEKREMFIKGHPSLKGRIMFANALPNTPEAAILILNDPKKNQTLIKEYVSKGYIVRTRADAETVQARQNDYSQFEAAKISGAQIISTDYYLKSTHFLSEYRVSFERDAFIRKNPLFN</sequence>
<dbReference type="InterPro" id="IPR017946">
    <property type="entry name" value="PLC-like_Pdiesterase_TIM-brl"/>
</dbReference>
<dbReference type="InterPro" id="IPR032075">
    <property type="entry name" value="PI-PLC-C1"/>
</dbReference>
<dbReference type="RefSeq" id="WP_323698759.1">
    <property type="nucleotide sequence ID" value="NZ_JAYGIL010000034.1"/>
</dbReference>
<accession>A0ABU5SAW0</accession>
<dbReference type="Gene3D" id="3.20.20.190">
    <property type="entry name" value="Phosphatidylinositol (PI) phosphodiesterase"/>
    <property type="match status" value="1"/>
</dbReference>
<evidence type="ECO:0000313" key="2">
    <source>
        <dbReference type="Proteomes" id="UP001303899"/>
    </source>
</evidence>
<protein>
    <submittedName>
        <fullName evidence="1">Phosphatidylinositol-specific phospholipase C1-like protein</fullName>
    </submittedName>
</protein>
<keyword evidence="2" id="KW-1185">Reference proteome</keyword>
<dbReference type="SUPFAM" id="SSF51695">
    <property type="entry name" value="PLC-like phosphodiesterases"/>
    <property type="match status" value="1"/>
</dbReference>
<dbReference type="CDD" id="cd08589">
    <property type="entry name" value="PI-PLCc_SaPLC1_like"/>
    <property type="match status" value="1"/>
</dbReference>
<comment type="caution">
    <text evidence="1">The sequence shown here is derived from an EMBL/GenBank/DDBJ whole genome shotgun (WGS) entry which is preliminary data.</text>
</comment>
<dbReference type="EMBL" id="JAYGIL010000034">
    <property type="protein sequence ID" value="MEA5405348.1"/>
    <property type="molecule type" value="Genomic_DNA"/>
</dbReference>
<dbReference type="Pfam" id="PF16670">
    <property type="entry name" value="PI-PLC-C1"/>
    <property type="match status" value="1"/>
</dbReference>
<dbReference type="Proteomes" id="UP001303899">
    <property type="component" value="Unassembled WGS sequence"/>
</dbReference>
<proteinExistence type="predicted"/>